<reference evidence="2 3" key="1">
    <citation type="submission" date="2020-03" db="EMBL/GenBank/DDBJ databases">
        <title>Genomic Encyclopedia of Type Strains, Phase IV (KMG-IV): sequencing the most valuable type-strain genomes for metagenomic binning, comparative biology and taxonomic classification.</title>
        <authorList>
            <person name="Goeker M."/>
        </authorList>
    </citation>
    <scope>NUCLEOTIDE SEQUENCE [LARGE SCALE GENOMIC DNA]</scope>
    <source>
        <strain evidence="2 3">DSM 5718</strain>
    </source>
</reference>
<dbReference type="Pfam" id="PF20398">
    <property type="entry name" value="DUF6691"/>
    <property type="match status" value="1"/>
</dbReference>
<evidence type="ECO:0000313" key="2">
    <source>
        <dbReference type="EMBL" id="NIK73915.1"/>
    </source>
</evidence>
<feature type="transmembrane region" description="Helical" evidence="1">
    <location>
        <begin position="128"/>
        <end position="148"/>
    </location>
</feature>
<keyword evidence="1" id="KW-1133">Transmembrane helix</keyword>
<keyword evidence="1" id="KW-0812">Transmembrane</keyword>
<dbReference type="EMBL" id="JAASRN010000002">
    <property type="protein sequence ID" value="NIK73915.1"/>
    <property type="molecule type" value="Genomic_DNA"/>
</dbReference>
<dbReference type="RefSeq" id="WP_166919169.1">
    <property type="nucleotide sequence ID" value="NZ_JAASRN010000002.1"/>
</dbReference>
<comment type="caution">
    <text evidence="2">The sequence shown here is derived from an EMBL/GenBank/DDBJ whole genome shotgun (WGS) entry which is preliminary data.</text>
</comment>
<sequence>MKVTHKPAAEQKKKVLSPQLLSFFVVGIAFGIIMVQAEIISWFRIFEMFHFYSFHMYGVIGTAVVLGIVIHWLIRKGIIRNVRGERIVVPPKAPTYKRYLLGGTVFGLGWALTGACPGPMFIGLGAGFLHFALMIGAAVLGTMAYGFLHKKLPH</sequence>
<gene>
    <name evidence="2" type="ORF">FHS56_001428</name>
</gene>
<feature type="transmembrane region" description="Helical" evidence="1">
    <location>
        <begin position="54"/>
        <end position="74"/>
    </location>
</feature>
<evidence type="ECO:0000313" key="3">
    <source>
        <dbReference type="Proteomes" id="UP000537126"/>
    </source>
</evidence>
<organism evidence="2 3">
    <name type="scientific">Thermonema lapsum</name>
    <dbReference type="NCBI Taxonomy" id="28195"/>
    <lineage>
        <taxon>Bacteria</taxon>
        <taxon>Pseudomonadati</taxon>
        <taxon>Bacteroidota</taxon>
        <taxon>Cytophagia</taxon>
        <taxon>Cytophagales</taxon>
        <taxon>Thermonemataceae</taxon>
        <taxon>Thermonema</taxon>
    </lineage>
</organism>
<proteinExistence type="predicted"/>
<name>A0A846MR29_9BACT</name>
<dbReference type="InterPro" id="IPR046513">
    <property type="entry name" value="DUF6691"/>
</dbReference>
<feature type="transmembrane region" description="Helical" evidence="1">
    <location>
        <begin position="99"/>
        <end position="122"/>
    </location>
</feature>
<dbReference type="AlphaFoldDB" id="A0A846MR29"/>
<keyword evidence="3" id="KW-1185">Reference proteome</keyword>
<dbReference type="Proteomes" id="UP000537126">
    <property type="component" value="Unassembled WGS sequence"/>
</dbReference>
<keyword evidence="1" id="KW-0472">Membrane</keyword>
<evidence type="ECO:0000256" key="1">
    <source>
        <dbReference type="SAM" id="Phobius"/>
    </source>
</evidence>
<protein>
    <recommendedName>
        <fullName evidence="4">YeeE/YedE family protein</fullName>
    </recommendedName>
</protein>
<accession>A0A846MR29</accession>
<evidence type="ECO:0008006" key="4">
    <source>
        <dbReference type="Google" id="ProtNLM"/>
    </source>
</evidence>
<feature type="transmembrane region" description="Helical" evidence="1">
    <location>
        <begin position="20"/>
        <end position="42"/>
    </location>
</feature>